<dbReference type="PaxDb" id="3635-A0A1U8JP23"/>
<dbReference type="RefSeq" id="XP_016690458.1">
    <property type="nucleotide sequence ID" value="XM_016834969.1"/>
</dbReference>
<reference evidence="2" key="1">
    <citation type="journal article" date="2020" name="Nat. Genet.">
        <title>Genomic diversifications of five Gossypium allopolyploid species and their impact on cotton improvement.</title>
        <authorList>
            <person name="Chen Z.J."/>
            <person name="Sreedasyam A."/>
            <person name="Ando A."/>
            <person name="Song Q."/>
            <person name="De Santiago L.M."/>
            <person name="Hulse-Kemp A.M."/>
            <person name="Ding M."/>
            <person name="Ye W."/>
            <person name="Kirkbride R.C."/>
            <person name="Jenkins J."/>
            <person name="Plott C."/>
            <person name="Lovell J."/>
            <person name="Lin Y.M."/>
            <person name="Vaughn R."/>
            <person name="Liu B."/>
            <person name="Simpson S."/>
            <person name="Scheffler B.E."/>
            <person name="Wen L."/>
            <person name="Saski C.A."/>
            <person name="Grover C.E."/>
            <person name="Hu G."/>
            <person name="Conover J.L."/>
            <person name="Carlson J.W."/>
            <person name="Shu S."/>
            <person name="Boston L.B."/>
            <person name="Williams M."/>
            <person name="Peterson D.G."/>
            <person name="McGee K."/>
            <person name="Jones D.C."/>
            <person name="Wendel J.F."/>
            <person name="Stelly D.M."/>
            <person name="Grimwood J."/>
            <person name="Schmutz J."/>
        </authorList>
    </citation>
    <scope>NUCLEOTIDE SEQUENCE [LARGE SCALE GENOMIC DNA]</scope>
    <source>
        <strain evidence="2">cv. TM-1</strain>
    </source>
</reference>
<dbReference type="OrthoDB" id="10603571at2759"/>
<evidence type="ECO:0000256" key="1">
    <source>
        <dbReference type="SAM" id="MobiDB-lite"/>
    </source>
</evidence>
<organism evidence="2 3">
    <name type="scientific">Gossypium hirsutum</name>
    <name type="common">Upland cotton</name>
    <name type="synonym">Gossypium mexicanum</name>
    <dbReference type="NCBI Taxonomy" id="3635"/>
    <lineage>
        <taxon>Eukaryota</taxon>
        <taxon>Viridiplantae</taxon>
        <taxon>Streptophyta</taxon>
        <taxon>Embryophyta</taxon>
        <taxon>Tracheophyta</taxon>
        <taxon>Spermatophyta</taxon>
        <taxon>Magnoliopsida</taxon>
        <taxon>eudicotyledons</taxon>
        <taxon>Gunneridae</taxon>
        <taxon>Pentapetalae</taxon>
        <taxon>rosids</taxon>
        <taxon>malvids</taxon>
        <taxon>Malvales</taxon>
        <taxon>Malvaceae</taxon>
        <taxon>Malvoideae</taxon>
        <taxon>Gossypium</taxon>
    </lineage>
</organism>
<evidence type="ECO:0000313" key="2">
    <source>
        <dbReference type="Proteomes" id="UP000818029"/>
    </source>
</evidence>
<dbReference type="PANTHER" id="PTHR35046:SF9">
    <property type="entry name" value="RNA-DIRECTED DNA POLYMERASE"/>
    <property type="match status" value="1"/>
</dbReference>
<reference evidence="3" key="2">
    <citation type="submission" date="2025-08" db="UniProtKB">
        <authorList>
            <consortium name="RefSeq"/>
        </authorList>
    </citation>
    <scope>IDENTIFICATION</scope>
</reference>
<feature type="compositionally biased region" description="Basic and acidic residues" evidence="1">
    <location>
        <begin position="92"/>
        <end position="106"/>
    </location>
</feature>
<dbReference type="AlphaFoldDB" id="A0A1U8JP23"/>
<dbReference type="Proteomes" id="UP000818029">
    <property type="component" value="Chromosome D08"/>
</dbReference>
<name>A0A1U8JP23_GOSHI</name>
<keyword evidence="2" id="KW-1185">Reference proteome</keyword>
<dbReference type="PANTHER" id="PTHR35046">
    <property type="entry name" value="ZINC KNUCKLE (CCHC-TYPE) FAMILY PROTEIN"/>
    <property type="match status" value="1"/>
</dbReference>
<protein>
    <submittedName>
        <fullName evidence="3">Uncharacterized protein</fullName>
    </submittedName>
</protein>
<sequence length="116" mass="13472">MKMLMQRTNVQEDDETTMVWFVYGLNISIADALNLQTYIDLEDLVHKAIEIEQQFQKRQSRPFGASQYYRSTSSNSTFKNSKPPYTTNKLVPKHDETKPYEWKSEAPTKPSSTSSK</sequence>
<dbReference type="GeneID" id="107907578"/>
<feature type="compositionally biased region" description="Low complexity" evidence="1">
    <location>
        <begin position="71"/>
        <end position="84"/>
    </location>
</feature>
<accession>A0A1U8JP23</accession>
<gene>
    <name evidence="3" type="primary">LOC107907578</name>
</gene>
<evidence type="ECO:0000313" key="3">
    <source>
        <dbReference type="RefSeq" id="XP_016690458.1"/>
    </source>
</evidence>
<dbReference type="KEGG" id="ghi:107907578"/>
<feature type="region of interest" description="Disordered" evidence="1">
    <location>
        <begin position="56"/>
        <end position="116"/>
    </location>
</feature>
<proteinExistence type="predicted"/>